<accession>A0A2U9SAM1</accession>
<keyword evidence="1" id="KW-0614">Plasmid</keyword>
<reference evidence="1 2" key="1">
    <citation type="submission" date="2018-06" db="EMBL/GenBank/DDBJ databases">
        <title>Complete genome sequencing of Azospirillum sp. M2T2B2.</title>
        <authorList>
            <person name="Heo J."/>
            <person name="Kim S.-J."/>
            <person name="Kwon S.-W."/>
            <person name="Anandham R."/>
        </authorList>
    </citation>
    <scope>NUCLEOTIDE SEQUENCE [LARGE SCALE GENOMIC DNA]</scope>
    <source>
        <strain evidence="1 2">M2T2B2</strain>
        <plasmid evidence="1 2">unnamed1</plasmid>
    </source>
</reference>
<dbReference type="OrthoDB" id="5517701at2"/>
<dbReference type="RefSeq" id="WP_111068385.1">
    <property type="nucleotide sequence ID" value="NZ_CP029830.1"/>
</dbReference>
<dbReference type="AlphaFoldDB" id="A0A2U9SAM1"/>
<gene>
    <name evidence="1" type="ORF">DM194_15100</name>
</gene>
<sequence length="274" mass="30201">MESRASEILSAAARAMRAAGKAVEARLLALASSEEVSEHGDAYYEVLSQRRPDPKRHWEVHLYVPEEELPEDKSTFCGHAMKNAIFQALERRGINEFVEIVYAFVAPGPPRSNQGKLGAVEWPTVNHDGLIFRSGAEMRFYEALKRLGVTMAPLPAITHARRGEGGRSRLEPDFLIFHAGRVAVVELDGPHHADDVTSEAKLRLSPLLEQGIPAVRIAYPNTLDTEQAERLAQSVVDWVQDPLTLPDIYIWNVGAEEGDTLDGVGNPGCECRSA</sequence>
<name>A0A2U9SAM1_9PROT</name>
<geneLocation type="plasmid" evidence="1 2">
    <name>unnamed1</name>
</geneLocation>
<dbReference type="EMBL" id="CP029830">
    <property type="protein sequence ID" value="AWU95626.1"/>
    <property type="molecule type" value="Genomic_DNA"/>
</dbReference>
<evidence type="ECO:0000313" key="2">
    <source>
        <dbReference type="Proteomes" id="UP000249605"/>
    </source>
</evidence>
<evidence type="ECO:0000313" key="1">
    <source>
        <dbReference type="EMBL" id="AWU95626.1"/>
    </source>
</evidence>
<dbReference type="KEGG" id="azm:DM194_15100"/>
<protein>
    <recommendedName>
        <fullName evidence="3">DUF559 domain-containing protein</fullName>
    </recommendedName>
</protein>
<organism evidence="1 2">
    <name type="scientific">Azospirillum ramasamyi</name>
    <dbReference type="NCBI Taxonomy" id="682998"/>
    <lineage>
        <taxon>Bacteria</taxon>
        <taxon>Pseudomonadati</taxon>
        <taxon>Pseudomonadota</taxon>
        <taxon>Alphaproteobacteria</taxon>
        <taxon>Rhodospirillales</taxon>
        <taxon>Azospirillaceae</taxon>
        <taxon>Azospirillum</taxon>
    </lineage>
</organism>
<dbReference type="Proteomes" id="UP000249605">
    <property type="component" value="Plasmid unnamed1"/>
</dbReference>
<keyword evidence="2" id="KW-1185">Reference proteome</keyword>
<proteinExistence type="predicted"/>
<evidence type="ECO:0008006" key="3">
    <source>
        <dbReference type="Google" id="ProtNLM"/>
    </source>
</evidence>